<dbReference type="InterPro" id="IPR026444">
    <property type="entry name" value="Secre_tail"/>
</dbReference>
<proteinExistence type="predicted"/>
<dbReference type="NCBIfam" id="TIGR04183">
    <property type="entry name" value="Por_Secre_tail"/>
    <property type="match status" value="1"/>
</dbReference>
<accession>A0A4Q1KYP7</accession>
<evidence type="ECO:0000313" key="3">
    <source>
        <dbReference type="EMBL" id="RXR34860.1"/>
    </source>
</evidence>
<protein>
    <submittedName>
        <fullName evidence="3">T9SS type A sorting domain-containing protein</fullName>
    </submittedName>
</protein>
<sequence length="512" mass="54325">MKKLLQVGVILITANYGYSQDGSLDSSFGTGGKVVTSINSGADIAYAVALQNDGKIVVAGMTTNSSTGKDFACLRYNSDGTLDTSFGTNGIVTNDVQIGSDDVAHSMVIQSDGKIILAGYSDDGSNKNAALIRLNTDGSLDSSFGTSGKVLTDFMTNRADEIKTVKIHALTGNIVVGGTSAQTSTNSRAIIARYTPAGILDTTFNTTGILLLDDASGSGTYFNVIEDLAIRSNGRISAIGWINQQGLQWSSNYYGCRVNSNGTMDTSFSSDGYIVTNGGFNGDDKAFSIILNADDSILYSGGGHLTTLQYDYFLGLYNASGSTAAGQAFFDYGSLLRDIAYGMGIDSTGKVVLAGSSVATNLNSTFGVARVNANYTVDNTFGTSGKVTTTFGTNVRNEAFDMVIQTDDKIIAVGYTGNDIALARYNGNTLSTGEFDLNYKITLYPNPTKEVVNIDLQNNLSDQEEFKIFDINGRTILNGKVSNGLNQINVESLAKGLYIFNLGNINQKFIKE</sequence>
<organism evidence="3 4">
    <name type="scientific">Flavobacterium piscinae</name>
    <dbReference type="NCBI Taxonomy" id="2506424"/>
    <lineage>
        <taxon>Bacteria</taxon>
        <taxon>Pseudomonadati</taxon>
        <taxon>Bacteroidota</taxon>
        <taxon>Flavobacteriia</taxon>
        <taxon>Flavobacteriales</taxon>
        <taxon>Flavobacteriaceae</taxon>
        <taxon>Flavobacterium</taxon>
    </lineage>
</organism>
<dbReference type="Pfam" id="PF18962">
    <property type="entry name" value="Por_Secre_tail"/>
    <property type="match status" value="1"/>
</dbReference>
<dbReference type="AlphaFoldDB" id="A0A4Q1KYP7"/>
<evidence type="ECO:0000259" key="2">
    <source>
        <dbReference type="Pfam" id="PF18962"/>
    </source>
</evidence>
<evidence type="ECO:0000313" key="4">
    <source>
        <dbReference type="Proteomes" id="UP000289734"/>
    </source>
</evidence>
<feature type="domain" description="Secretion system C-terminal sorting" evidence="2">
    <location>
        <begin position="443"/>
        <end position="510"/>
    </location>
</feature>
<reference evidence="4" key="1">
    <citation type="submission" date="2019-01" db="EMBL/GenBank/DDBJ databases">
        <title>Cytophagaceae bacterium strain CAR-16.</title>
        <authorList>
            <person name="Chen W.-M."/>
        </authorList>
    </citation>
    <scope>NUCLEOTIDE SEQUENCE [LARGE SCALE GENOMIC DNA]</scope>
    <source>
        <strain evidence="4">ICH-30</strain>
    </source>
</reference>
<dbReference type="EMBL" id="SBKQ01000002">
    <property type="protein sequence ID" value="RXR34860.1"/>
    <property type="molecule type" value="Genomic_DNA"/>
</dbReference>
<dbReference type="OrthoDB" id="9805017at2"/>
<keyword evidence="1" id="KW-0732">Signal</keyword>
<dbReference type="Gene3D" id="2.80.10.50">
    <property type="match status" value="3"/>
</dbReference>
<comment type="caution">
    <text evidence="3">The sequence shown here is derived from an EMBL/GenBank/DDBJ whole genome shotgun (WGS) entry which is preliminary data.</text>
</comment>
<gene>
    <name evidence="3" type="ORF">EQG68_02825</name>
</gene>
<dbReference type="InterPro" id="IPR013431">
    <property type="entry name" value="Delta_60_rpt"/>
</dbReference>
<dbReference type="NCBIfam" id="TIGR02608">
    <property type="entry name" value="delta_60_rpt"/>
    <property type="match status" value="7"/>
</dbReference>
<keyword evidence="4" id="KW-1185">Reference proteome</keyword>
<dbReference type="Pfam" id="PF17164">
    <property type="entry name" value="DUF5122"/>
    <property type="match status" value="6"/>
</dbReference>
<name>A0A4Q1KYP7_9FLAO</name>
<evidence type="ECO:0000256" key="1">
    <source>
        <dbReference type="ARBA" id="ARBA00022729"/>
    </source>
</evidence>
<dbReference type="RefSeq" id="WP_129463267.1">
    <property type="nucleotide sequence ID" value="NZ_SBKQ01000002.1"/>
</dbReference>
<dbReference type="Proteomes" id="UP000289734">
    <property type="component" value="Unassembled WGS sequence"/>
</dbReference>